<dbReference type="InterPro" id="IPR037893">
    <property type="entry name" value="CS_CacyBP"/>
</dbReference>
<dbReference type="InterPro" id="IPR007052">
    <property type="entry name" value="CS_dom"/>
</dbReference>
<dbReference type="GO" id="GO:0005634">
    <property type="term" value="C:nucleus"/>
    <property type="evidence" value="ECO:0007669"/>
    <property type="project" value="TreeGrafter"/>
</dbReference>
<organism evidence="3">
    <name type="scientific">Chromera velia CCMP2878</name>
    <dbReference type="NCBI Taxonomy" id="1169474"/>
    <lineage>
        <taxon>Eukaryota</taxon>
        <taxon>Sar</taxon>
        <taxon>Alveolata</taxon>
        <taxon>Colpodellida</taxon>
        <taxon>Chromeraceae</taxon>
        <taxon>Chromera</taxon>
    </lineage>
</organism>
<evidence type="ECO:0000259" key="2">
    <source>
        <dbReference type="PROSITE" id="PS51203"/>
    </source>
</evidence>
<feature type="region of interest" description="Disordered" evidence="1">
    <location>
        <begin position="123"/>
        <end position="155"/>
    </location>
</feature>
<dbReference type="PANTHER" id="PTHR13164">
    <property type="entry name" value="CALICYLIN BINDING PROTEIN"/>
    <property type="match status" value="1"/>
</dbReference>
<evidence type="ECO:0000313" key="3">
    <source>
        <dbReference type="EMBL" id="CEM47365.1"/>
    </source>
</evidence>
<dbReference type="GO" id="GO:0015631">
    <property type="term" value="F:tubulin binding"/>
    <property type="evidence" value="ECO:0007669"/>
    <property type="project" value="InterPro"/>
</dbReference>
<feature type="domain" description="CS" evidence="2">
    <location>
        <begin position="162"/>
        <end position="256"/>
    </location>
</feature>
<dbReference type="Pfam" id="PF04969">
    <property type="entry name" value="CS"/>
    <property type="match status" value="1"/>
</dbReference>
<evidence type="ECO:0000256" key="1">
    <source>
        <dbReference type="SAM" id="MobiDB-lite"/>
    </source>
</evidence>
<protein>
    <recommendedName>
        <fullName evidence="2">CS domain-containing protein</fullName>
    </recommendedName>
</protein>
<proteinExistence type="predicted"/>
<dbReference type="EMBL" id="CDMZ01003725">
    <property type="protein sequence ID" value="CEM47365.1"/>
    <property type="molecule type" value="Genomic_DNA"/>
</dbReference>
<dbReference type="InterPro" id="IPR052289">
    <property type="entry name" value="Calcyclin-binding_UBL-bridge"/>
</dbReference>
<dbReference type="SUPFAM" id="SSF49764">
    <property type="entry name" value="HSP20-like chaperones"/>
    <property type="match status" value="1"/>
</dbReference>
<dbReference type="VEuPathDB" id="CryptoDB:Cvel_8303"/>
<dbReference type="PROSITE" id="PS51203">
    <property type="entry name" value="CS"/>
    <property type="match status" value="1"/>
</dbReference>
<accession>A0A0G4HSK4</accession>
<dbReference type="Gene3D" id="2.60.40.790">
    <property type="match status" value="1"/>
</dbReference>
<dbReference type="PANTHER" id="PTHR13164:SF6">
    <property type="entry name" value="CS DOMAIN-CONTAINING PROTEIN"/>
    <property type="match status" value="1"/>
</dbReference>
<feature type="compositionally biased region" description="Low complexity" evidence="1">
    <location>
        <begin position="145"/>
        <end position="155"/>
    </location>
</feature>
<dbReference type="AlphaFoldDB" id="A0A0G4HSK4"/>
<name>A0A0G4HSK4_9ALVE</name>
<reference evidence="3" key="1">
    <citation type="submission" date="2014-11" db="EMBL/GenBank/DDBJ databases">
        <authorList>
            <person name="Otto D Thomas"/>
            <person name="Naeem Raeece"/>
        </authorList>
    </citation>
    <scope>NUCLEOTIDE SEQUENCE</scope>
</reference>
<gene>
    <name evidence="3" type="ORF">Cvel_8303</name>
</gene>
<dbReference type="InterPro" id="IPR008978">
    <property type="entry name" value="HSP20-like_chaperone"/>
</dbReference>
<dbReference type="PhylomeDB" id="A0A0G4HSK4"/>
<dbReference type="GO" id="GO:0031625">
    <property type="term" value="F:ubiquitin protein ligase binding"/>
    <property type="evidence" value="ECO:0007669"/>
    <property type="project" value="InterPro"/>
</dbReference>
<dbReference type="GO" id="GO:0044548">
    <property type="term" value="F:S100 protein binding"/>
    <property type="evidence" value="ECO:0007669"/>
    <property type="project" value="InterPro"/>
</dbReference>
<sequence>MRVYVHFDEQGETPPFTLPVFVKDEALMVGTLKQSFLKEHGSRLGSSLKYEDFVLCLPGEIPLRDKAFVASSIEDYGDVFVRPLEKVCSNSSALQSNLKSRGELSYYYAHASKHYIASTPTPSNANTLSVGSSSRAPAPSPAPAPTAAGGPVPSASSGLRFTALKQYSWEDEKNKVKVLLPLEGVGSLDPSLVRCSFQKRSLELSVEDLKGKNYRFAVPLLQGEIDETKSSYSVKANRIVLFLRKANAEDHWFSLFKSKAIGED</sequence>
<dbReference type="CDD" id="cd06468">
    <property type="entry name" value="p23_CacyBP"/>
    <property type="match status" value="1"/>
</dbReference>